<proteinExistence type="predicted"/>
<name>A0A2J6RCA2_HYAVF</name>
<dbReference type="EMBL" id="KZ613951">
    <property type="protein sequence ID" value="PMD36140.1"/>
    <property type="molecule type" value="Genomic_DNA"/>
</dbReference>
<reference evidence="2 3" key="1">
    <citation type="submission" date="2016-04" db="EMBL/GenBank/DDBJ databases">
        <title>A degradative enzymes factory behind the ericoid mycorrhizal symbiosis.</title>
        <authorList>
            <consortium name="DOE Joint Genome Institute"/>
            <person name="Martino E."/>
            <person name="Morin E."/>
            <person name="Grelet G."/>
            <person name="Kuo A."/>
            <person name="Kohler A."/>
            <person name="Daghino S."/>
            <person name="Barry K."/>
            <person name="Choi C."/>
            <person name="Cichocki N."/>
            <person name="Clum A."/>
            <person name="Copeland A."/>
            <person name="Hainaut M."/>
            <person name="Haridas S."/>
            <person name="Labutti K."/>
            <person name="Lindquist E."/>
            <person name="Lipzen A."/>
            <person name="Khouja H.-R."/>
            <person name="Murat C."/>
            <person name="Ohm R."/>
            <person name="Olson A."/>
            <person name="Spatafora J."/>
            <person name="Veneault-Fourrey C."/>
            <person name="Henrissat B."/>
            <person name="Grigoriev I."/>
            <person name="Martin F."/>
            <person name="Perotto S."/>
        </authorList>
    </citation>
    <scope>NUCLEOTIDE SEQUENCE [LARGE SCALE GENOMIC DNA]</scope>
    <source>
        <strain evidence="2 3">F</strain>
    </source>
</reference>
<sequence>MSNEHYVYEALSYEANSHPIRLVRILPGESGGQIACQLFRTQLIDLEHGSIPESRTDSKNLKGGEVRQNPKYTALSYVWGDQADTVTIQINGKKLSVTRNLFKFLHCHRESFLTERRTEGLFWIDAICIDQSNIHERSKQVQFMAEVYKNAKNVLVWLGAPTKPAAHALKHMFKRRLSPQEEQARDTVFSGGWWDRLWVIQEAAHARSLLVRCGSFEFSWEDIKSLEPEPVYYTTMRLFLGRQKSSSKNAIDELETFGAQKCYDPRDVIFALRSILPALIPIVPDYSACTADVFTSAARAIIFEAKNLTMLENTNRIGSSRWSLLESKPLPFWVPDWTLGVSGHLPVGDGRRRGESHEIDHVLSLEDANILLLRGTTVDRIDGSSAPFEETYVKNERIAQIQSWFPDCEKEFIQSNTWPQIKLGAIVNDWLYRKGKNVQTTEPVLSDKWLLLYSLQGYSFITTKSDRYGFMLGEAKEGDLVFAAYCSRYPFVLRLANTLEESYTIVGCVIIDDLKMGEVFEMIKRGGLQEQEILLR</sequence>
<evidence type="ECO:0000313" key="3">
    <source>
        <dbReference type="Proteomes" id="UP000235786"/>
    </source>
</evidence>
<dbReference type="PANTHER" id="PTHR24148">
    <property type="entry name" value="ANKYRIN REPEAT DOMAIN-CONTAINING PROTEIN 39 HOMOLOG-RELATED"/>
    <property type="match status" value="1"/>
</dbReference>
<organism evidence="2 3">
    <name type="scientific">Hyaloscypha variabilis (strain UAMH 11265 / GT02V1 / F)</name>
    <name type="common">Meliniomyces variabilis</name>
    <dbReference type="NCBI Taxonomy" id="1149755"/>
    <lineage>
        <taxon>Eukaryota</taxon>
        <taxon>Fungi</taxon>
        <taxon>Dikarya</taxon>
        <taxon>Ascomycota</taxon>
        <taxon>Pezizomycotina</taxon>
        <taxon>Leotiomycetes</taxon>
        <taxon>Helotiales</taxon>
        <taxon>Hyaloscyphaceae</taxon>
        <taxon>Hyaloscypha</taxon>
        <taxon>Hyaloscypha variabilis</taxon>
    </lineage>
</organism>
<keyword evidence="3" id="KW-1185">Reference proteome</keyword>
<protein>
    <recommendedName>
        <fullName evidence="1">Heterokaryon incompatibility domain-containing protein</fullName>
    </recommendedName>
</protein>
<dbReference type="STRING" id="1149755.A0A2J6RCA2"/>
<feature type="domain" description="Heterokaryon incompatibility" evidence="1">
    <location>
        <begin position="72"/>
        <end position="202"/>
    </location>
</feature>
<dbReference type="PANTHER" id="PTHR24148:SF73">
    <property type="entry name" value="HET DOMAIN PROTEIN (AFU_ORTHOLOGUE AFUA_8G01020)"/>
    <property type="match status" value="1"/>
</dbReference>
<dbReference type="InterPro" id="IPR052895">
    <property type="entry name" value="HetReg/Transcr_Mod"/>
</dbReference>
<evidence type="ECO:0000313" key="2">
    <source>
        <dbReference type="EMBL" id="PMD36140.1"/>
    </source>
</evidence>
<dbReference type="Pfam" id="PF06985">
    <property type="entry name" value="HET"/>
    <property type="match status" value="1"/>
</dbReference>
<dbReference type="AlphaFoldDB" id="A0A2J6RCA2"/>
<evidence type="ECO:0000259" key="1">
    <source>
        <dbReference type="Pfam" id="PF06985"/>
    </source>
</evidence>
<accession>A0A2J6RCA2</accession>
<dbReference type="Proteomes" id="UP000235786">
    <property type="component" value="Unassembled WGS sequence"/>
</dbReference>
<dbReference type="OrthoDB" id="3511514at2759"/>
<gene>
    <name evidence="2" type="ORF">L207DRAFT_637301</name>
</gene>
<dbReference type="InterPro" id="IPR010730">
    <property type="entry name" value="HET"/>
</dbReference>